<comment type="cofactor">
    <cofactor evidence="6">
        <name>FMN</name>
        <dbReference type="ChEBI" id="CHEBI:58210"/>
    </cofactor>
    <text evidence="6">Binds 1 FMN per subunit.</text>
</comment>
<dbReference type="Proteomes" id="UP001500945">
    <property type="component" value="Unassembled WGS sequence"/>
</dbReference>
<comment type="catalytic activity">
    <reaction evidence="6">
        <text>2 a quinone + NADH + H(+) = 2 a 1,4-benzosemiquinone + NAD(+)</text>
        <dbReference type="Rhea" id="RHEA:65952"/>
        <dbReference type="ChEBI" id="CHEBI:15378"/>
        <dbReference type="ChEBI" id="CHEBI:57540"/>
        <dbReference type="ChEBI" id="CHEBI:57945"/>
        <dbReference type="ChEBI" id="CHEBI:132124"/>
        <dbReference type="ChEBI" id="CHEBI:134225"/>
    </reaction>
</comment>
<evidence type="ECO:0000256" key="2">
    <source>
        <dbReference type="ARBA" id="ARBA00022643"/>
    </source>
</evidence>
<dbReference type="Gene3D" id="3.40.50.360">
    <property type="match status" value="1"/>
</dbReference>
<dbReference type="EC" id="1.6.5.-" evidence="6"/>
<evidence type="ECO:0000313" key="9">
    <source>
        <dbReference type="Proteomes" id="UP001500945"/>
    </source>
</evidence>
<gene>
    <name evidence="6" type="primary">azoR</name>
    <name evidence="8" type="ORF">GCM10023168_04830</name>
</gene>
<dbReference type="RefSeq" id="WP_345201864.1">
    <property type="nucleotide sequence ID" value="NZ_BAABGM010000002.1"/>
</dbReference>
<reference evidence="9" key="1">
    <citation type="journal article" date="2019" name="Int. J. Syst. Evol. Microbiol.">
        <title>The Global Catalogue of Microorganisms (GCM) 10K type strain sequencing project: providing services to taxonomists for standard genome sequencing and annotation.</title>
        <authorList>
            <consortium name="The Broad Institute Genomics Platform"/>
            <consortium name="The Broad Institute Genome Sequencing Center for Infectious Disease"/>
            <person name="Wu L."/>
            <person name="Ma J."/>
        </authorList>
    </citation>
    <scope>NUCLEOTIDE SEQUENCE [LARGE SCALE GENOMIC DNA]</scope>
    <source>
        <strain evidence="9">JCM 17809</strain>
    </source>
</reference>
<dbReference type="InterPro" id="IPR003680">
    <property type="entry name" value="Flavodoxin_fold"/>
</dbReference>
<feature type="domain" description="Flavodoxin-like fold" evidence="7">
    <location>
        <begin position="4"/>
        <end position="204"/>
    </location>
</feature>
<dbReference type="EMBL" id="BAABGM010000002">
    <property type="protein sequence ID" value="GAA4398593.1"/>
    <property type="molecule type" value="Genomic_DNA"/>
</dbReference>
<keyword evidence="2 6" id="KW-0288">FMN</keyword>
<comment type="function">
    <text evidence="6">Quinone reductase that provides resistance to thiol-specific stress caused by electrophilic quinones.</text>
</comment>
<dbReference type="PANTHER" id="PTHR43741:SF4">
    <property type="entry name" value="FMN-DEPENDENT NADH:QUINONE OXIDOREDUCTASE"/>
    <property type="match status" value="1"/>
</dbReference>
<dbReference type="InterPro" id="IPR029039">
    <property type="entry name" value="Flavoprotein-like_sf"/>
</dbReference>
<dbReference type="HAMAP" id="MF_01216">
    <property type="entry name" value="Azoreductase_type1"/>
    <property type="match status" value="1"/>
</dbReference>
<keyword evidence="3 6" id="KW-0560">Oxidoreductase</keyword>
<dbReference type="InterPro" id="IPR050104">
    <property type="entry name" value="FMN-dep_NADH:Q_OxRdtase_AzoR1"/>
</dbReference>
<comment type="caution">
    <text evidence="8">The sequence shown here is derived from an EMBL/GenBank/DDBJ whole genome shotgun (WGS) entry which is preliminary data.</text>
</comment>
<evidence type="ECO:0000256" key="3">
    <source>
        <dbReference type="ARBA" id="ARBA00023002"/>
    </source>
</evidence>
<organism evidence="8 9">
    <name type="scientific">Fodinibacter luteus</name>
    <dbReference type="NCBI Taxonomy" id="552064"/>
    <lineage>
        <taxon>Bacteria</taxon>
        <taxon>Bacillati</taxon>
        <taxon>Actinomycetota</taxon>
        <taxon>Actinomycetes</taxon>
        <taxon>Micrococcales</taxon>
        <taxon>Intrasporangiaceae</taxon>
        <taxon>Fodinibacter (ex Wang et al. 2009)</taxon>
    </lineage>
</organism>
<keyword evidence="4 6" id="KW-0520">NAD</keyword>
<evidence type="ECO:0000259" key="7">
    <source>
        <dbReference type="Pfam" id="PF02525"/>
    </source>
</evidence>
<evidence type="ECO:0000313" key="8">
    <source>
        <dbReference type="EMBL" id="GAA4398593.1"/>
    </source>
</evidence>
<protein>
    <recommendedName>
        <fullName evidence="6">FMN dependent NADH:quinone oxidoreductase</fullName>
        <ecNumber evidence="6">1.6.5.-</ecNumber>
    </recommendedName>
    <alternativeName>
        <fullName evidence="6">Azo-dye reductase</fullName>
    </alternativeName>
    <alternativeName>
        <fullName evidence="6">FMN-dependent NADH-azo compound oxidoreductase</fullName>
    </alternativeName>
    <alternativeName>
        <fullName evidence="6">FMN-dependent NADH-azoreductase</fullName>
        <ecNumber evidence="6">1.7.1.17</ecNumber>
    </alternativeName>
</protein>
<evidence type="ECO:0000256" key="5">
    <source>
        <dbReference type="ARBA" id="ARBA00048542"/>
    </source>
</evidence>
<feature type="binding site" evidence="6">
    <location>
        <begin position="99"/>
        <end position="102"/>
    </location>
    <ligand>
        <name>FMN</name>
        <dbReference type="ChEBI" id="CHEBI:58210"/>
    </ligand>
</feature>
<comment type="subunit">
    <text evidence="6">Homodimer.</text>
</comment>
<evidence type="ECO:0000256" key="6">
    <source>
        <dbReference type="HAMAP-Rule" id="MF_01216"/>
    </source>
</evidence>
<evidence type="ECO:0000256" key="1">
    <source>
        <dbReference type="ARBA" id="ARBA00022630"/>
    </source>
</evidence>
<dbReference type="EC" id="1.7.1.17" evidence="6"/>
<comment type="catalytic activity">
    <reaction evidence="5">
        <text>N,N-dimethyl-1,4-phenylenediamine + anthranilate + 2 NAD(+) = 2-(4-dimethylaminophenyl)diazenylbenzoate + 2 NADH + 2 H(+)</text>
        <dbReference type="Rhea" id="RHEA:55872"/>
        <dbReference type="ChEBI" id="CHEBI:15378"/>
        <dbReference type="ChEBI" id="CHEBI:15783"/>
        <dbReference type="ChEBI" id="CHEBI:16567"/>
        <dbReference type="ChEBI" id="CHEBI:57540"/>
        <dbReference type="ChEBI" id="CHEBI:57945"/>
        <dbReference type="ChEBI" id="CHEBI:71579"/>
        <dbReference type="EC" id="1.7.1.17"/>
    </reaction>
    <physiologicalReaction direction="right-to-left" evidence="5">
        <dbReference type="Rhea" id="RHEA:55874"/>
    </physiologicalReaction>
</comment>
<dbReference type="SUPFAM" id="SSF52218">
    <property type="entry name" value="Flavoproteins"/>
    <property type="match status" value="1"/>
</dbReference>
<dbReference type="InterPro" id="IPR023048">
    <property type="entry name" value="NADH:quinone_OxRdtase_FMN_depd"/>
</dbReference>
<keyword evidence="1 6" id="KW-0285">Flavoprotein</keyword>
<name>A0ABP8K0K8_9MICO</name>
<comment type="function">
    <text evidence="6">Also exhibits azoreductase activity. Catalyzes the reductive cleavage of the azo bond in aromatic azo compounds to the corresponding amines.</text>
</comment>
<comment type="similarity">
    <text evidence="6">Belongs to the azoreductase type 1 family.</text>
</comment>
<keyword evidence="9" id="KW-1185">Reference proteome</keyword>
<proteinExistence type="inferred from homology"/>
<accession>A0ABP8K0K8</accession>
<comment type="caution">
    <text evidence="6">Lacks conserved residue(s) required for the propagation of feature annotation.</text>
</comment>
<sequence length="241" mass="26419">MSTRLLHIVATPRGLASNTGRISAVLLEGLHDRYDDLDVSTLDLFSADLPAVAGVNIKTKYALMTGQPLDEGARASWSEIERTIEQFLAADVYLLTVPMWNFGIPYALKYYIDAIVQPGYLFRYDETGRPHGLVHGKRMVCVTSRGADYTQQPLLSLDYLNTYLATIFGFVGITDIQFFSAQPMDVSPDSRRAAFRTAIGEVRSWVAGGAWEGSPPPPAEALPPEVKPQVIVEEAPDNGVA</sequence>
<dbReference type="Pfam" id="PF02525">
    <property type="entry name" value="Flavodoxin_2"/>
    <property type="match status" value="1"/>
</dbReference>
<evidence type="ECO:0000256" key="4">
    <source>
        <dbReference type="ARBA" id="ARBA00023027"/>
    </source>
</evidence>
<dbReference type="PANTHER" id="PTHR43741">
    <property type="entry name" value="FMN-DEPENDENT NADH-AZOREDUCTASE 1"/>
    <property type="match status" value="1"/>
</dbReference>